<protein>
    <submittedName>
        <fullName evidence="1">Uncharacterized protein</fullName>
    </submittedName>
</protein>
<sequence>MTTTDFAKRLIAMIPSDKIDELLDLSSEVSRPLQREIAKHVHQVAKASILAKTEVHDDTLI</sequence>
<dbReference type="AlphaFoldDB" id="A0A844FX47"/>
<dbReference type="EMBL" id="VUNS01000001">
    <property type="protein sequence ID" value="MST95666.1"/>
    <property type="molecule type" value="Genomic_DNA"/>
</dbReference>
<keyword evidence="2" id="KW-1185">Reference proteome</keyword>
<accession>A0A844FX47</accession>
<reference evidence="1 2" key="1">
    <citation type="submission" date="2019-08" db="EMBL/GenBank/DDBJ databases">
        <title>In-depth cultivation of the pig gut microbiome towards novel bacterial diversity and tailored functional studies.</title>
        <authorList>
            <person name="Wylensek D."/>
            <person name="Hitch T.C.A."/>
            <person name="Clavel T."/>
        </authorList>
    </citation>
    <scope>NUCLEOTIDE SEQUENCE [LARGE SCALE GENOMIC DNA]</scope>
    <source>
        <strain evidence="1 2">BBE-744-WT-12</strain>
    </source>
</reference>
<name>A0A844FX47_9BACT</name>
<dbReference type="RefSeq" id="WP_154416732.1">
    <property type="nucleotide sequence ID" value="NZ_VUNS01000001.1"/>
</dbReference>
<evidence type="ECO:0000313" key="1">
    <source>
        <dbReference type="EMBL" id="MST95666.1"/>
    </source>
</evidence>
<comment type="caution">
    <text evidence="1">The sequence shown here is derived from an EMBL/GenBank/DDBJ whole genome shotgun (WGS) entry which is preliminary data.</text>
</comment>
<evidence type="ECO:0000313" key="2">
    <source>
        <dbReference type="Proteomes" id="UP000435649"/>
    </source>
</evidence>
<proteinExistence type="predicted"/>
<gene>
    <name evidence="1" type="ORF">FYJ85_01210</name>
</gene>
<dbReference type="Proteomes" id="UP000435649">
    <property type="component" value="Unassembled WGS sequence"/>
</dbReference>
<organism evidence="1 2">
    <name type="scientific">Victivallis lenta</name>
    <dbReference type="NCBI Taxonomy" id="2606640"/>
    <lineage>
        <taxon>Bacteria</taxon>
        <taxon>Pseudomonadati</taxon>
        <taxon>Lentisphaerota</taxon>
        <taxon>Lentisphaeria</taxon>
        <taxon>Victivallales</taxon>
        <taxon>Victivallaceae</taxon>
        <taxon>Victivallis</taxon>
    </lineage>
</organism>